<keyword evidence="2" id="KW-0472">Membrane</keyword>
<dbReference type="STRING" id="578462.A0A0L0T0I0"/>
<sequence length="633" mass="68496">SLPRAKLNPAVMMMMRNDRARAERTPPTAAAATSRSRARPSRPSRTLADEIAQVGVTTATRGPTSSPYHVAFLALGSRGDVQPVLAAALALRDASVPGTLRLSILAPPDFAPWIGQHQGIQFCSIRAPEESSTRPSSFFASALLSSSPRALLAIMRRFTPPLVEQMDEILDHTRKADLVVCGVLSNMQGALLARRVPPGRRTPPTVVSLATFPCVHPTTQFPMPLAGRPTLVFGWMHWISFLVRELLFWLFLASLIQGCCRAAHVRMWPSFWAYWRDLRKMPHFFAMSPTLCRVPADWPPHATAFQGHLMYQTPAPARAASPATLSPNLATFLRRTARDSRGRRRPIIYVGFGSMPVCVLPSFLPLIRGLHAALVTRAAAARSPTPRLVVYAGGIAPDTTPYGTAFARLAELAPEDLIPVTAEPHAILFPLCRVIVHHGGAGTAMAALAAGVPSVITPCAVDQPFWADRVHKLGCAPKPVRYTKLTAEKLGKMIWEVLVDRVGKYQTAALAAKERIVREDGAGEVVAWLSGFVPPHIMAKEEPGRDQARVAASSVVGHEDEDGSGNWSSDDGTGSRTPPPPYREAAAEPSAASGLRVRPSAVDEKRTLAVLQDARDAAARLLEERYGVIVPSS</sequence>
<evidence type="ECO:0000256" key="1">
    <source>
        <dbReference type="SAM" id="MobiDB-lite"/>
    </source>
</evidence>
<evidence type="ECO:0000313" key="4">
    <source>
        <dbReference type="EMBL" id="KNE68084.1"/>
    </source>
</evidence>
<dbReference type="Gene3D" id="3.40.50.2000">
    <property type="entry name" value="Glycogen Phosphorylase B"/>
    <property type="match status" value="2"/>
</dbReference>
<keyword evidence="5" id="KW-1185">Reference proteome</keyword>
<reference evidence="4 5" key="1">
    <citation type="submission" date="2009-11" db="EMBL/GenBank/DDBJ databases">
        <title>Annotation of Allomyces macrogynus ATCC 38327.</title>
        <authorList>
            <consortium name="The Broad Institute Genome Sequencing Platform"/>
            <person name="Russ C."/>
            <person name="Cuomo C."/>
            <person name="Burger G."/>
            <person name="Gray M.W."/>
            <person name="Holland P.W.H."/>
            <person name="King N."/>
            <person name="Lang F.B.F."/>
            <person name="Roger A.J."/>
            <person name="Ruiz-Trillo I."/>
            <person name="Young S.K."/>
            <person name="Zeng Q."/>
            <person name="Gargeya S."/>
            <person name="Fitzgerald M."/>
            <person name="Haas B."/>
            <person name="Abouelleil A."/>
            <person name="Alvarado L."/>
            <person name="Arachchi H.M."/>
            <person name="Berlin A."/>
            <person name="Chapman S.B."/>
            <person name="Gearin G."/>
            <person name="Goldberg J."/>
            <person name="Griggs A."/>
            <person name="Gujja S."/>
            <person name="Hansen M."/>
            <person name="Heiman D."/>
            <person name="Howarth C."/>
            <person name="Larimer J."/>
            <person name="Lui A."/>
            <person name="MacDonald P.J.P."/>
            <person name="McCowen C."/>
            <person name="Montmayeur A."/>
            <person name="Murphy C."/>
            <person name="Neiman D."/>
            <person name="Pearson M."/>
            <person name="Priest M."/>
            <person name="Roberts A."/>
            <person name="Saif S."/>
            <person name="Shea T."/>
            <person name="Sisk P."/>
            <person name="Stolte C."/>
            <person name="Sykes S."/>
            <person name="Wortman J."/>
            <person name="Nusbaum C."/>
            <person name="Birren B."/>
        </authorList>
    </citation>
    <scope>NUCLEOTIDE SEQUENCE [LARGE SCALE GENOMIC DNA]</scope>
    <source>
        <strain evidence="4 5">ATCC 38327</strain>
    </source>
</reference>
<feature type="compositionally biased region" description="Low complexity" evidence="1">
    <location>
        <begin position="583"/>
        <end position="593"/>
    </location>
</feature>
<name>A0A0L0T0I0_ALLM3</name>
<evidence type="ECO:0000259" key="3">
    <source>
        <dbReference type="Pfam" id="PF06722"/>
    </source>
</evidence>
<feature type="compositionally biased region" description="Polar residues" evidence="1">
    <location>
        <begin position="565"/>
        <end position="576"/>
    </location>
</feature>
<dbReference type="InterPro" id="IPR050426">
    <property type="entry name" value="Glycosyltransferase_28"/>
</dbReference>
<feature type="compositionally biased region" description="Low complexity" evidence="1">
    <location>
        <begin position="25"/>
        <end position="35"/>
    </location>
</feature>
<gene>
    <name evidence="4" type="ORF">AMAG_13253</name>
</gene>
<feature type="region of interest" description="Disordered" evidence="1">
    <location>
        <begin position="17"/>
        <end position="45"/>
    </location>
</feature>
<dbReference type="Proteomes" id="UP000054350">
    <property type="component" value="Unassembled WGS sequence"/>
</dbReference>
<dbReference type="OrthoDB" id="5835829at2759"/>
<feature type="transmembrane region" description="Helical" evidence="2">
    <location>
        <begin position="235"/>
        <end position="256"/>
    </location>
</feature>
<dbReference type="VEuPathDB" id="FungiDB:AMAG_13253"/>
<dbReference type="InterPro" id="IPR010610">
    <property type="entry name" value="EryCIII-like_C"/>
</dbReference>
<evidence type="ECO:0000313" key="5">
    <source>
        <dbReference type="Proteomes" id="UP000054350"/>
    </source>
</evidence>
<accession>A0A0L0T0I0</accession>
<protein>
    <recommendedName>
        <fullName evidence="3">Erythromycin biosynthesis protein CIII-like C-terminal domain-containing protein</fullName>
    </recommendedName>
</protein>
<dbReference type="PANTHER" id="PTHR48050">
    <property type="entry name" value="STEROL 3-BETA-GLUCOSYLTRANSFERASE"/>
    <property type="match status" value="1"/>
</dbReference>
<dbReference type="eggNOG" id="KOG1192">
    <property type="taxonomic scope" value="Eukaryota"/>
</dbReference>
<feature type="non-terminal residue" evidence="4">
    <location>
        <position position="1"/>
    </location>
</feature>
<dbReference type="Pfam" id="PF06722">
    <property type="entry name" value="EryCIII-like_C"/>
    <property type="match status" value="1"/>
</dbReference>
<keyword evidence="2" id="KW-1133">Transmembrane helix</keyword>
<dbReference type="GO" id="GO:0016757">
    <property type="term" value="F:glycosyltransferase activity"/>
    <property type="evidence" value="ECO:0007669"/>
    <property type="project" value="UniProtKB-ARBA"/>
</dbReference>
<reference evidence="5" key="2">
    <citation type="submission" date="2009-11" db="EMBL/GenBank/DDBJ databases">
        <title>The Genome Sequence of Allomyces macrogynus strain ATCC 38327.</title>
        <authorList>
            <consortium name="The Broad Institute Genome Sequencing Platform"/>
            <person name="Russ C."/>
            <person name="Cuomo C."/>
            <person name="Shea T."/>
            <person name="Young S.K."/>
            <person name="Zeng Q."/>
            <person name="Koehrsen M."/>
            <person name="Haas B."/>
            <person name="Borodovsky M."/>
            <person name="Guigo R."/>
            <person name="Alvarado L."/>
            <person name="Berlin A."/>
            <person name="Borenstein D."/>
            <person name="Chen Z."/>
            <person name="Engels R."/>
            <person name="Freedman E."/>
            <person name="Gellesch M."/>
            <person name="Goldberg J."/>
            <person name="Griggs A."/>
            <person name="Gujja S."/>
            <person name="Heiman D."/>
            <person name="Hepburn T."/>
            <person name="Howarth C."/>
            <person name="Jen D."/>
            <person name="Larson L."/>
            <person name="Lewis B."/>
            <person name="Mehta T."/>
            <person name="Park D."/>
            <person name="Pearson M."/>
            <person name="Roberts A."/>
            <person name="Saif S."/>
            <person name="Shenoy N."/>
            <person name="Sisk P."/>
            <person name="Stolte C."/>
            <person name="Sykes S."/>
            <person name="Walk T."/>
            <person name="White J."/>
            <person name="Yandava C."/>
            <person name="Burger G."/>
            <person name="Gray M.W."/>
            <person name="Holland P.W.H."/>
            <person name="King N."/>
            <person name="Lang F.B.F."/>
            <person name="Roger A.J."/>
            <person name="Ruiz-Trillo I."/>
            <person name="Lander E."/>
            <person name="Nusbaum C."/>
        </authorList>
    </citation>
    <scope>NUCLEOTIDE SEQUENCE [LARGE SCALE GENOMIC DNA]</scope>
    <source>
        <strain evidence="5">ATCC 38327</strain>
    </source>
</reference>
<proteinExistence type="predicted"/>
<organism evidence="4 5">
    <name type="scientific">Allomyces macrogynus (strain ATCC 38327)</name>
    <name type="common">Allomyces javanicus var. macrogynus</name>
    <dbReference type="NCBI Taxonomy" id="578462"/>
    <lineage>
        <taxon>Eukaryota</taxon>
        <taxon>Fungi</taxon>
        <taxon>Fungi incertae sedis</taxon>
        <taxon>Blastocladiomycota</taxon>
        <taxon>Blastocladiomycetes</taxon>
        <taxon>Blastocladiales</taxon>
        <taxon>Blastocladiaceae</taxon>
        <taxon>Allomyces</taxon>
    </lineage>
</organism>
<keyword evidence="2" id="KW-0812">Transmembrane</keyword>
<dbReference type="AlphaFoldDB" id="A0A0L0T0I0"/>
<feature type="region of interest" description="Disordered" evidence="1">
    <location>
        <begin position="541"/>
        <end position="603"/>
    </location>
</feature>
<dbReference type="EMBL" id="GG745355">
    <property type="protein sequence ID" value="KNE68084.1"/>
    <property type="molecule type" value="Genomic_DNA"/>
</dbReference>
<dbReference type="PANTHER" id="PTHR48050:SF13">
    <property type="entry name" value="STEROL 3-BETA-GLUCOSYLTRANSFERASE UGT80A2"/>
    <property type="match status" value="1"/>
</dbReference>
<feature type="domain" description="Erythromycin biosynthesis protein CIII-like C-terminal" evidence="3">
    <location>
        <begin position="418"/>
        <end position="512"/>
    </location>
</feature>
<feature type="transmembrane region" description="Helical" evidence="2">
    <location>
        <begin position="347"/>
        <end position="367"/>
    </location>
</feature>
<dbReference type="SUPFAM" id="SSF53756">
    <property type="entry name" value="UDP-Glycosyltransferase/glycogen phosphorylase"/>
    <property type="match status" value="1"/>
</dbReference>
<evidence type="ECO:0000256" key="2">
    <source>
        <dbReference type="SAM" id="Phobius"/>
    </source>
</evidence>